<organism evidence="4 5">
    <name type="scientific">Gleimia europaea ACS-120-V-Col10b</name>
    <dbReference type="NCBI Taxonomy" id="883069"/>
    <lineage>
        <taxon>Bacteria</taxon>
        <taxon>Bacillati</taxon>
        <taxon>Actinomycetota</taxon>
        <taxon>Actinomycetes</taxon>
        <taxon>Actinomycetales</taxon>
        <taxon>Actinomycetaceae</taxon>
        <taxon>Gleimia</taxon>
    </lineage>
</organism>
<feature type="domain" description="Acetyl xylan esterase" evidence="3">
    <location>
        <begin position="1"/>
        <end position="323"/>
    </location>
</feature>
<sequence length="327" mass="36203">MALTDLTLTEMRSFQPDVHMPSDFTSFWENTLAQTRQKITQNGLVYSLTALDTPYQQVEFYDLEFPGFMGDPIRGWLSGPAGFMQQTDLPIMVQYHGYGGGRGIPGAYPHWPMAGYVHLSMDTRGQGGDFGGYAATSDPHPASSHARGFMSNGIESKEDYYFRRLVTDAVMAVDTALELPFVDKSRVFVTGASQGGYLSIAAGALHDCVRASMPDVAGFCYLMRGVDLTDDNPYRELARFFNTHPTRVDHYVKVLNYFDGVNFARIAQAPALFSLGMMDVTVPPSTTYAAYNVYNAPAEIEVYPYAGHDGGGLHHFLKQAEWVGQFL</sequence>
<dbReference type="PANTHER" id="PTHR40111">
    <property type="entry name" value="CEPHALOSPORIN-C DEACETYLASE"/>
    <property type="match status" value="1"/>
</dbReference>
<dbReference type="EMBL" id="AGWN01000001">
    <property type="protein sequence ID" value="EPD31297.1"/>
    <property type="molecule type" value="Genomic_DNA"/>
</dbReference>
<comment type="caution">
    <text evidence="4">The sequence shown here is derived from an EMBL/GenBank/DDBJ whole genome shotgun (WGS) entry which is preliminary data.</text>
</comment>
<dbReference type="AlphaFoldDB" id="A0A9W5VWR5"/>
<feature type="active site" description="Charge relay system" evidence="1">
    <location>
        <position position="308"/>
    </location>
</feature>
<name>A0A9W5VWR5_9ACTO</name>
<dbReference type="InterPro" id="IPR029058">
    <property type="entry name" value="AB_hydrolase_fold"/>
</dbReference>
<dbReference type="InterPro" id="IPR039069">
    <property type="entry name" value="CE7"/>
</dbReference>
<evidence type="ECO:0000313" key="4">
    <source>
        <dbReference type="EMBL" id="EPD31297.1"/>
    </source>
</evidence>
<accession>A0A9W5VWR5</accession>
<reference evidence="4 5" key="1">
    <citation type="submission" date="2013-05" db="EMBL/GenBank/DDBJ databases">
        <title>The Genome Sequence of Actinomyces europaeus ACS-120-V-COL10B.</title>
        <authorList>
            <consortium name="The Broad Institute Genomics Platform"/>
            <person name="Earl A."/>
            <person name="Ward D."/>
            <person name="Feldgarden M."/>
            <person name="Gevers D."/>
            <person name="Saerens B."/>
            <person name="Vaneechoutte M."/>
            <person name="Walker B."/>
            <person name="Young S."/>
            <person name="Zeng Q."/>
            <person name="Gargeya S."/>
            <person name="Fitzgerald M."/>
            <person name="Haas B."/>
            <person name="Abouelleil A."/>
            <person name="Allen A.W."/>
            <person name="Alvarado L."/>
            <person name="Arachchi H.M."/>
            <person name="Berlin A.M."/>
            <person name="Chapman S.B."/>
            <person name="Gainer-Dewar J."/>
            <person name="Goldberg J."/>
            <person name="Griggs A."/>
            <person name="Gujja S."/>
            <person name="Hansen M."/>
            <person name="Howarth C."/>
            <person name="Imamovic A."/>
            <person name="Ireland A."/>
            <person name="Larimer J."/>
            <person name="McCowan C."/>
            <person name="Murphy C."/>
            <person name="Pearson M."/>
            <person name="Poon T.W."/>
            <person name="Priest M."/>
            <person name="Roberts A."/>
            <person name="Saif S."/>
            <person name="Shea T."/>
            <person name="Sisk P."/>
            <person name="Sykes S."/>
            <person name="Wortman J."/>
            <person name="Nusbaum C."/>
            <person name="Birren B."/>
        </authorList>
    </citation>
    <scope>NUCLEOTIDE SEQUENCE [LARGE SCALE GENOMIC DNA]</scope>
    <source>
        <strain evidence="4 5">ACS-120-V-Col10b</strain>
    </source>
</reference>
<evidence type="ECO:0000259" key="3">
    <source>
        <dbReference type="Pfam" id="PF05448"/>
    </source>
</evidence>
<feature type="active site" description="Nucleophile" evidence="1">
    <location>
        <position position="193"/>
    </location>
</feature>
<dbReference type="SUPFAM" id="SSF53474">
    <property type="entry name" value="alpha/beta-Hydrolases"/>
    <property type="match status" value="1"/>
</dbReference>
<feature type="binding site" evidence="2">
    <location>
        <position position="98"/>
    </location>
    <ligand>
        <name>substrate</name>
    </ligand>
</feature>
<evidence type="ECO:0000256" key="2">
    <source>
        <dbReference type="PIRSR" id="PIRSR639069-2"/>
    </source>
</evidence>
<keyword evidence="5" id="KW-1185">Reference proteome</keyword>
<dbReference type="GO" id="GO:0052689">
    <property type="term" value="F:carboxylic ester hydrolase activity"/>
    <property type="evidence" value="ECO:0007669"/>
    <property type="project" value="TreeGrafter"/>
</dbReference>
<dbReference type="Gene3D" id="3.40.50.1820">
    <property type="entry name" value="alpha/beta hydrolase"/>
    <property type="match status" value="1"/>
</dbReference>
<dbReference type="PANTHER" id="PTHR40111:SF1">
    <property type="entry name" value="CEPHALOSPORIN-C DEACETYLASE"/>
    <property type="match status" value="1"/>
</dbReference>
<feature type="active site" description="Charge relay system" evidence="1">
    <location>
        <position position="279"/>
    </location>
</feature>
<dbReference type="Pfam" id="PF05448">
    <property type="entry name" value="AXE1"/>
    <property type="match status" value="1"/>
</dbReference>
<dbReference type="GO" id="GO:0005976">
    <property type="term" value="P:polysaccharide metabolic process"/>
    <property type="evidence" value="ECO:0007669"/>
    <property type="project" value="TreeGrafter"/>
</dbReference>
<protein>
    <recommendedName>
        <fullName evidence="3">Acetyl xylan esterase domain-containing protein</fullName>
    </recommendedName>
</protein>
<gene>
    <name evidence="4" type="ORF">HMPREF9238_01065</name>
</gene>
<dbReference type="RefSeq" id="WP_016444408.1">
    <property type="nucleotide sequence ID" value="NZ_KE150266.1"/>
</dbReference>
<proteinExistence type="predicted"/>
<dbReference type="OrthoDB" id="9770528at2"/>
<dbReference type="InterPro" id="IPR008391">
    <property type="entry name" value="AXE1_dom"/>
</dbReference>
<dbReference type="Proteomes" id="UP000014387">
    <property type="component" value="Unassembled WGS sequence"/>
</dbReference>
<evidence type="ECO:0000313" key="5">
    <source>
        <dbReference type="Proteomes" id="UP000014387"/>
    </source>
</evidence>
<evidence type="ECO:0000256" key="1">
    <source>
        <dbReference type="PIRSR" id="PIRSR639069-1"/>
    </source>
</evidence>